<dbReference type="AlphaFoldDB" id="A0A2U9C094"/>
<feature type="region of interest" description="Disordered" evidence="1">
    <location>
        <begin position="55"/>
        <end position="83"/>
    </location>
</feature>
<dbReference type="Proteomes" id="UP000246464">
    <property type="component" value="Chromosome 11"/>
</dbReference>
<accession>A0A2U9C094</accession>
<reference evidence="2 3" key="1">
    <citation type="submission" date="2017-12" db="EMBL/GenBank/DDBJ databases">
        <title>Integrating genomic resources of turbot (Scophthalmus maximus) in depth evaluation of genetic and physical mapping variation across individuals.</title>
        <authorList>
            <person name="Martinez P."/>
        </authorList>
    </citation>
    <scope>NUCLEOTIDE SEQUENCE [LARGE SCALE GENOMIC DNA]</scope>
</reference>
<keyword evidence="3" id="KW-1185">Reference proteome</keyword>
<evidence type="ECO:0000256" key="1">
    <source>
        <dbReference type="SAM" id="MobiDB-lite"/>
    </source>
</evidence>
<evidence type="ECO:0000313" key="2">
    <source>
        <dbReference type="EMBL" id="AWP10027.1"/>
    </source>
</evidence>
<organism evidence="2 3">
    <name type="scientific">Scophthalmus maximus</name>
    <name type="common">Turbot</name>
    <name type="synonym">Psetta maxima</name>
    <dbReference type="NCBI Taxonomy" id="52904"/>
    <lineage>
        <taxon>Eukaryota</taxon>
        <taxon>Metazoa</taxon>
        <taxon>Chordata</taxon>
        <taxon>Craniata</taxon>
        <taxon>Vertebrata</taxon>
        <taxon>Euteleostomi</taxon>
        <taxon>Actinopterygii</taxon>
        <taxon>Neopterygii</taxon>
        <taxon>Teleostei</taxon>
        <taxon>Neoteleostei</taxon>
        <taxon>Acanthomorphata</taxon>
        <taxon>Carangaria</taxon>
        <taxon>Pleuronectiformes</taxon>
        <taxon>Pleuronectoidei</taxon>
        <taxon>Scophthalmidae</taxon>
        <taxon>Scophthalmus</taxon>
    </lineage>
</organism>
<evidence type="ECO:0000313" key="3">
    <source>
        <dbReference type="Proteomes" id="UP000246464"/>
    </source>
</evidence>
<name>A0A2U9C094_SCOMX</name>
<proteinExistence type="predicted"/>
<sequence>MSVKKKYHFLKRASFKGQKDVAGSQLFLSNLNLNPTLKQSFEEKVKTFVPLPQDSRRLRRRPGSPCGDRWCLPRRKPMETRLP</sequence>
<gene>
    <name evidence="2" type="ORF">SMAX5B_014745</name>
</gene>
<dbReference type="EMBL" id="CP026253">
    <property type="protein sequence ID" value="AWP10027.1"/>
    <property type="molecule type" value="Genomic_DNA"/>
</dbReference>
<protein>
    <submittedName>
        <fullName evidence="2">Uncharacterized protein</fullName>
    </submittedName>
</protein>